<accession>A0A8T4IK95</accession>
<proteinExistence type="predicted"/>
<evidence type="ECO:0000313" key="4">
    <source>
        <dbReference type="EMBL" id="MBR7671840.1"/>
    </source>
</evidence>
<dbReference type="InterPro" id="IPR037069">
    <property type="entry name" value="AcylCoA_DH/ox_N_sf"/>
</dbReference>
<dbReference type="GO" id="GO:0003995">
    <property type="term" value="F:acyl-CoA dehydrogenase activity"/>
    <property type="evidence" value="ECO:0007669"/>
    <property type="project" value="TreeGrafter"/>
</dbReference>
<dbReference type="InterPro" id="IPR036250">
    <property type="entry name" value="AcylCo_DH-like_C"/>
</dbReference>
<keyword evidence="5" id="KW-1185">Reference proteome</keyword>
<comment type="caution">
    <text evidence="4">The sequence shown here is derived from an EMBL/GenBank/DDBJ whole genome shotgun (WGS) entry which is preliminary data.</text>
</comment>
<dbReference type="Gene3D" id="1.10.540.10">
    <property type="entry name" value="Acyl-CoA dehydrogenase/oxidase, N-terminal domain"/>
    <property type="match status" value="1"/>
</dbReference>
<dbReference type="GO" id="GO:0050660">
    <property type="term" value="F:flavin adenine dinucleotide binding"/>
    <property type="evidence" value="ECO:0007669"/>
    <property type="project" value="InterPro"/>
</dbReference>
<organism evidence="4 5">
    <name type="scientific">Streptomyces daliensis</name>
    <dbReference type="NCBI Taxonomy" id="299421"/>
    <lineage>
        <taxon>Bacteria</taxon>
        <taxon>Bacillati</taxon>
        <taxon>Actinomycetota</taxon>
        <taxon>Actinomycetes</taxon>
        <taxon>Kitasatosporales</taxon>
        <taxon>Streptomycetaceae</taxon>
        <taxon>Streptomyces</taxon>
    </lineage>
</organism>
<name>A0A8T4IK95_9ACTN</name>
<protein>
    <submittedName>
        <fullName evidence="4">Acyl-CoA/acyl-ACP dehydrogenase</fullName>
    </submittedName>
</protein>
<dbReference type="EMBL" id="JAGSMN010000038">
    <property type="protein sequence ID" value="MBR7671840.1"/>
    <property type="molecule type" value="Genomic_DNA"/>
</dbReference>
<keyword evidence="2" id="KW-0274">FAD</keyword>
<reference evidence="4" key="1">
    <citation type="submission" date="2021-04" db="EMBL/GenBank/DDBJ databases">
        <title>Sequencing of actinobacteria type strains.</title>
        <authorList>
            <person name="Nguyen G.-S."/>
            <person name="Wentzel A."/>
        </authorList>
    </citation>
    <scope>NUCLEOTIDE SEQUENCE</scope>
    <source>
        <strain evidence="4">DSM 42095</strain>
    </source>
</reference>
<dbReference type="Gene3D" id="2.40.110.10">
    <property type="entry name" value="Butyryl-CoA Dehydrogenase, subunit A, domain 2"/>
    <property type="match status" value="1"/>
</dbReference>
<evidence type="ECO:0000256" key="1">
    <source>
        <dbReference type="ARBA" id="ARBA00022630"/>
    </source>
</evidence>
<dbReference type="InterPro" id="IPR009100">
    <property type="entry name" value="AcylCoA_DH/oxidase_NM_dom_sf"/>
</dbReference>
<evidence type="ECO:0000313" key="5">
    <source>
        <dbReference type="Proteomes" id="UP000675554"/>
    </source>
</evidence>
<dbReference type="SUPFAM" id="SSF56645">
    <property type="entry name" value="Acyl-CoA dehydrogenase NM domain-like"/>
    <property type="match status" value="1"/>
</dbReference>
<dbReference type="PANTHER" id="PTHR43884">
    <property type="entry name" value="ACYL-COA DEHYDROGENASE"/>
    <property type="match status" value="1"/>
</dbReference>
<evidence type="ECO:0000256" key="2">
    <source>
        <dbReference type="ARBA" id="ARBA00022827"/>
    </source>
</evidence>
<keyword evidence="1" id="KW-0285">Flavoprotein</keyword>
<dbReference type="InterPro" id="IPR046373">
    <property type="entry name" value="Acyl-CoA_Oxase/DH_mid-dom_sf"/>
</dbReference>
<dbReference type="AlphaFoldDB" id="A0A8T4IK95"/>
<gene>
    <name evidence="4" type="ORF">KDA82_02050</name>
</gene>
<dbReference type="Proteomes" id="UP000675554">
    <property type="component" value="Unassembled WGS sequence"/>
</dbReference>
<dbReference type="SUPFAM" id="SSF47203">
    <property type="entry name" value="Acyl-CoA dehydrogenase C-terminal domain-like"/>
    <property type="match status" value="1"/>
</dbReference>
<keyword evidence="3" id="KW-0560">Oxidoreductase</keyword>
<sequence>MHGGCPVGTRYLEREREHLRHVLPGLEEFLAVTPLDELERPGSKALTAFRAAGGPGLVVPAEHGGRGADLLSAVRVQRAVGSRSPSLAVATTMHHFSVASLAEAAAASGGPEWMLLAAVAHDNLLLASGFAEGTTGQGILSPALTARVEGEGADGKIWLSGAKKPCSLARSMDLLTASVALPGPEGGAPSLAVVLVPADAPGVSVRPFWKSPVLAGAESDEVVLEDVEVPPELVVRTGVTEDGRLDRLQTAGFVWFEALMTASYLGVASALVERVLAVPKAGDAVRAEAATAVHGAVLALEGVARKAADGLHETVLADALACRYTAQLLIGRVAEQCVEALGGMAFLSSGDIACLSSACRALAFHPPARARMATALAEHFTGRPLRIP</sequence>
<dbReference type="PANTHER" id="PTHR43884:SF20">
    <property type="entry name" value="ACYL-COA DEHYDROGENASE FADE28"/>
    <property type="match status" value="1"/>
</dbReference>
<evidence type="ECO:0000256" key="3">
    <source>
        <dbReference type="ARBA" id="ARBA00023002"/>
    </source>
</evidence>